<evidence type="ECO:0000256" key="4">
    <source>
        <dbReference type="ARBA" id="ARBA00022741"/>
    </source>
</evidence>
<dbReference type="HOGENOM" id="CLU_020655_7_4_11"/>
<dbReference type="PIRSF" id="PIRSF000534">
    <property type="entry name" value="PPi_PFK_TP0108"/>
    <property type="match status" value="1"/>
</dbReference>
<comment type="subcellular location">
    <subcellularLocation>
        <location evidence="10">Cytoplasm</location>
    </subcellularLocation>
</comment>
<dbReference type="SUPFAM" id="SSF53784">
    <property type="entry name" value="Phosphofructokinase"/>
    <property type="match status" value="1"/>
</dbReference>
<dbReference type="InterPro" id="IPR012004">
    <property type="entry name" value="PyroP-dep_PFK_TP0108"/>
</dbReference>
<dbReference type="GO" id="GO:0005737">
    <property type="term" value="C:cytoplasm"/>
    <property type="evidence" value="ECO:0007669"/>
    <property type="project" value="UniProtKB-SubCell"/>
</dbReference>
<feature type="binding site" evidence="10">
    <location>
        <begin position="208"/>
        <end position="210"/>
    </location>
    <ligand>
        <name>substrate</name>
    </ligand>
</feature>
<dbReference type="InterPro" id="IPR000023">
    <property type="entry name" value="Phosphofructokinase_dom"/>
</dbReference>
<dbReference type="HAMAP" id="MF_01981">
    <property type="entry name" value="Phosphofructokinase_II_X"/>
    <property type="match status" value="1"/>
</dbReference>
<feature type="binding site" evidence="10">
    <location>
        <begin position="361"/>
        <end position="364"/>
    </location>
    <ligand>
        <name>substrate</name>
    </ligand>
</feature>
<evidence type="ECO:0000313" key="13">
    <source>
        <dbReference type="Proteomes" id="UP000002218"/>
    </source>
</evidence>
<evidence type="ECO:0000256" key="6">
    <source>
        <dbReference type="ARBA" id="ARBA00022840"/>
    </source>
</evidence>
<dbReference type="InterPro" id="IPR050929">
    <property type="entry name" value="PFKA"/>
</dbReference>
<evidence type="ECO:0000256" key="10">
    <source>
        <dbReference type="HAMAP-Rule" id="MF_01981"/>
    </source>
</evidence>
<dbReference type="FunCoup" id="C8XIX1">
    <property type="interactions" value="222"/>
</dbReference>
<evidence type="ECO:0000256" key="9">
    <source>
        <dbReference type="ARBA" id="ARBA00048070"/>
    </source>
</evidence>
<keyword evidence="6 10" id="KW-0067">ATP-binding</keyword>
<comment type="pathway">
    <text evidence="10">Carbohydrate degradation; glycolysis; D-glyceraldehyde 3-phosphate and glycerone phosphate from D-glucose: step 3/4.</text>
</comment>
<keyword evidence="7 10" id="KW-0460">Magnesium</keyword>
<reference evidence="12 13" key="2">
    <citation type="journal article" date="2010" name="Stand. Genomic Sci.">
        <title>Complete genome sequence of Nakamurella multipartita type strain (Y-104).</title>
        <authorList>
            <person name="Tice H."/>
            <person name="Mayilraj S."/>
            <person name="Sims D."/>
            <person name="Lapidus A."/>
            <person name="Nolan M."/>
            <person name="Lucas S."/>
            <person name="Glavina Del Rio T."/>
            <person name="Copeland A."/>
            <person name="Cheng J.F."/>
            <person name="Meincke L."/>
            <person name="Bruce D."/>
            <person name="Goodwin L."/>
            <person name="Pitluck S."/>
            <person name="Ivanova N."/>
            <person name="Mavromatis K."/>
            <person name="Ovchinnikova G."/>
            <person name="Pati A."/>
            <person name="Chen A."/>
            <person name="Palaniappan K."/>
            <person name="Land M."/>
            <person name="Hauser L."/>
            <person name="Chang Y.J."/>
            <person name="Jeffries C.D."/>
            <person name="Detter J.C."/>
            <person name="Brettin T."/>
            <person name="Rohde M."/>
            <person name="Goker M."/>
            <person name="Bristow J."/>
            <person name="Eisen J.A."/>
            <person name="Markowitz V."/>
            <person name="Hugenholtz P."/>
            <person name="Kyrpides N.C."/>
            <person name="Klenk H.P."/>
            <person name="Chen F."/>
        </authorList>
    </citation>
    <scope>NUCLEOTIDE SEQUENCE [LARGE SCALE GENOMIC DNA]</scope>
    <source>
        <strain evidence="13">ATCC 700099 / DSM 44233 / CIP 104796 / JCM 9543 / NBRC 105858 / Y-104</strain>
    </source>
</reference>
<evidence type="ECO:0000256" key="8">
    <source>
        <dbReference type="ARBA" id="ARBA00023152"/>
    </source>
</evidence>
<feature type="binding site" evidence="10">
    <location>
        <position position="88"/>
    </location>
    <ligand>
        <name>ATP</name>
        <dbReference type="ChEBI" id="CHEBI:30616"/>
    </ligand>
</feature>
<dbReference type="InParanoid" id="C8XIX1"/>
<dbReference type="Gene3D" id="3.40.50.450">
    <property type="match status" value="1"/>
</dbReference>
<dbReference type="InterPro" id="IPR035966">
    <property type="entry name" value="PKF_sf"/>
</dbReference>
<proteinExistence type="inferred from homology"/>
<evidence type="ECO:0000259" key="11">
    <source>
        <dbReference type="Pfam" id="PF00365"/>
    </source>
</evidence>
<evidence type="ECO:0000256" key="1">
    <source>
        <dbReference type="ARBA" id="ARBA00001946"/>
    </source>
</evidence>
<dbReference type="EMBL" id="CP001737">
    <property type="protein sequence ID" value="ACV76558.1"/>
    <property type="molecule type" value="Genomic_DNA"/>
</dbReference>
<dbReference type="OrthoDB" id="9802503at2"/>
<dbReference type="Pfam" id="PF00365">
    <property type="entry name" value="PFK"/>
    <property type="match status" value="1"/>
</dbReference>
<feature type="domain" description="Phosphofructokinase" evidence="11">
    <location>
        <begin position="80"/>
        <end position="385"/>
    </location>
</feature>
<sequence>MVTLADLQVRQLGECRHESPLAKYIAARRTNDHYVDESDRVLFDDTVHLVQDHGVPLTELPTLEPGGPRRQVFFPPGRTKVGIVTCGGLCPGLNDVIRGLVMELNTHYGVTDVVGFRNGYAGLVPAHGYEPIALTTERVASINMQGGTILGTSRGAQDSEVMVDRLVELGIDILFVIGGDGSIRGASKIAAVARGRGLDLSVIGIPKTIDNDIPFIGQSFGFQTAFTVAAQSIAAAQVEAQSAVNGVGLVQLMGRHAGFIACYAALANHHADFVLIPEVPFALDGESGFLAALQRRVAERGSAVVVVAEGAGQDLMADRAGTDASGNRKLGDIGRYLEAAIVGHYRALGRELTLKYLKPSYSIRSVPAKAFDSVYCVRLAQAAAHAGMAGRTDMVVGRRHNRFVHVPIDIVVSHRNEVAPDGDLWLSVLESTAQPPEMR</sequence>
<comment type="similarity">
    <text evidence="10">Belongs to the phosphofructokinase type A (PFKA) family. PPi-dependent PFK group II subfamily. Atypical ATP-dependent clade 'X' sub-subfamily.</text>
</comment>
<dbReference type="UniPathway" id="UPA00109">
    <property type="reaction ID" value="UER00182"/>
</dbReference>
<comment type="cofactor">
    <cofactor evidence="1 10">
        <name>Mg(2+)</name>
        <dbReference type="ChEBI" id="CHEBI:18420"/>
    </cofactor>
</comment>
<dbReference type="InterPro" id="IPR022953">
    <property type="entry name" value="ATP_PFK"/>
</dbReference>
<keyword evidence="3 10" id="KW-0479">Metal-binding</keyword>
<dbReference type="FunFam" id="3.40.50.450:FF:000002">
    <property type="entry name" value="ATP-dependent 6-phosphofructokinase"/>
    <property type="match status" value="1"/>
</dbReference>
<dbReference type="STRING" id="479431.Namu_0124"/>
<dbReference type="EC" id="2.7.1.11" evidence="10"/>
<dbReference type="PANTHER" id="PTHR45770">
    <property type="entry name" value="ATP-DEPENDENT 6-PHOSPHOFRUCTOKINASE 1"/>
    <property type="match status" value="1"/>
</dbReference>
<dbReference type="GO" id="GO:0046872">
    <property type="term" value="F:metal ion binding"/>
    <property type="evidence" value="ECO:0007669"/>
    <property type="project" value="UniProtKB-KW"/>
</dbReference>
<keyword evidence="4 10" id="KW-0547">Nucleotide-binding</keyword>
<feature type="active site" description="Proton acceptor" evidence="10">
    <location>
        <position position="210"/>
    </location>
</feature>
<evidence type="ECO:0000256" key="5">
    <source>
        <dbReference type="ARBA" id="ARBA00022777"/>
    </source>
</evidence>
<reference evidence="13" key="1">
    <citation type="submission" date="2009-09" db="EMBL/GenBank/DDBJ databases">
        <title>The complete genome of Nakamurella multipartita DSM 44233.</title>
        <authorList>
            <consortium name="US DOE Joint Genome Institute (JGI-PGF)"/>
            <person name="Lucas S."/>
            <person name="Copeland A."/>
            <person name="Lapidus A."/>
            <person name="Glavina del Rio T."/>
            <person name="Dalin E."/>
            <person name="Tice H."/>
            <person name="Bruce D."/>
            <person name="Goodwin L."/>
            <person name="Pitluck S."/>
            <person name="Kyrpides N."/>
            <person name="Mavromatis K."/>
            <person name="Ivanova N."/>
            <person name="Ovchinnikova G."/>
            <person name="Sims D."/>
            <person name="Meincke L."/>
            <person name="Brettin T."/>
            <person name="Detter J.C."/>
            <person name="Han C."/>
            <person name="Larimer F."/>
            <person name="Land M."/>
            <person name="Hauser L."/>
            <person name="Markowitz V."/>
            <person name="Cheng J.-F."/>
            <person name="Hugenholtz P."/>
            <person name="Woyke T."/>
            <person name="Wu D."/>
            <person name="Klenk H.-P."/>
            <person name="Eisen J.A."/>
        </authorList>
    </citation>
    <scope>NUCLEOTIDE SEQUENCE [LARGE SCALE GENOMIC DNA]</scope>
    <source>
        <strain evidence="13">ATCC 700099 / DSM 44233 / CIP 104796 / JCM 9543 / NBRC 105858 / Y-104</strain>
    </source>
</reference>
<feature type="binding site" evidence="10">
    <location>
        <begin position="253"/>
        <end position="255"/>
    </location>
    <ligand>
        <name>substrate</name>
    </ligand>
</feature>
<evidence type="ECO:0000256" key="3">
    <source>
        <dbReference type="ARBA" id="ARBA00022723"/>
    </source>
</evidence>
<dbReference type="Proteomes" id="UP000002218">
    <property type="component" value="Chromosome"/>
</dbReference>
<feature type="site" description="Important for substrate specificity; cannot use PPi as phosphoryl donor" evidence="10">
    <location>
        <position position="181"/>
    </location>
</feature>
<dbReference type="AlphaFoldDB" id="C8XIX1"/>
<dbReference type="RefSeq" id="WP_012814033.1">
    <property type="nucleotide sequence ID" value="NC_013235.1"/>
</dbReference>
<keyword evidence="10" id="KW-0963">Cytoplasm</keyword>
<keyword evidence="13" id="KW-1185">Reference proteome</keyword>
<keyword evidence="2 10" id="KW-0808">Transferase</keyword>
<gene>
    <name evidence="10" type="primary">pfkA</name>
    <name evidence="12" type="ordered locus">Namu_0124</name>
</gene>
<dbReference type="GO" id="GO:0005524">
    <property type="term" value="F:ATP binding"/>
    <property type="evidence" value="ECO:0007669"/>
    <property type="project" value="UniProtKB-KW"/>
</dbReference>
<dbReference type="PRINTS" id="PR00476">
    <property type="entry name" value="PHFRCTKINASE"/>
</dbReference>
<keyword evidence="5 10" id="KW-0418">Kinase</keyword>
<comment type="function">
    <text evidence="10">Catalyzes the phosphorylation of D-fructose 6-phosphate to fructose 1,6-bisphosphate by ATP, the first committing step of glycolysis.</text>
</comment>
<accession>C8XIX1</accession>
<dbReference type="KEGG" id="nml:Namu_0124"/>
<dbReference type="GO" id="GO:0006002">
    <property type="term" value="P:fructose 6-phosphate metabolic process"/>
    <property type="evidence" value="ECO:0007669"/>
    <property type="project" value="InterPro"/>
</dbReference>
<feature type="binding site" evidence="10">
    <location>
        <position position="309"/>
    </location>
    <ligand>
        <name>substrate</name>
    </ligand>
</feature>
<dbReference type="GO" id="GO:0003872">
    <property type="term" value="F:6-phosphofructokinase activity"/>
    <property type="evidence" value="ECO:0007669"/>
    <property type="project" value="UniProtKB-UniRule"/>
</dbReference>
<dbReference type="eggNOG" id="COG0205">
    <property type="taxonomic scope" value="Bacteria"/>
</dbReference>
<comment type="catalytic activity">
    <reaction evidence="9 10">
        <text>beta-D-fructose 6-phosphate + ATP = beta-D-fructose 1,6-bisphosphate + ADP + H(+)</text>
        <dbReference type="Rhea" id="RHEA:16109"/>
        <dbReference type="ChEBI" id="CHEBI:15378"/>
        <dbReference type="ChEBI" id="CHEBI:30616"/>
        <dbReference type="ChEBI" id="CHEBI:32966"/>
        <dbReference type="ChEBI" id="CHEBI:57634"/>
        <dbReference type="ChEBI" id="CHEBI:456216"/>
        <dbReference type="EC" id="2.7.1.11"/>
    </reaction>
</comment>
<name>C8XIX1_NAKMY</name>
<keyword evidence="8 10" id="KW-0324">Glycolysis</keyword>
<protein>
    <recommendedName>
        <fullName evidence="10">ATP-dependent 6-phosphofructokinase</fullName>
        <shortName evidence="10">ATP-PFK</shortName>
        <shortName evidence="10">Phosphofructokinase</shortName>
        <ecNumber evidence="10">2.7.1.11</ecNumber>
    </recommendedName>
    <alternativeName>
        <fullName evidence="10">Phosphohexokinase</fullName>
    </alternativeName>
</protein>
<feature type="binding site" evidence="10">
    <location>
        <position position="180"/>
    </location>
    <ligand>
        <name>Mg(2+)</name>
        <dbReference type="ChEBI" id="CHEBI:18420"/>
        <note>catalytic</note>
    </ligand>
</feature>
<evidence type="ECO:0000256" key="7">
    <source>
        <dbReference type="ARBA" id="ARBA00022842"/>
    </source>
</evidence>
<feature type="binding site" evidence="10">
    <location>
        <begin position="154"/>
        <end position="155"/>
    </location>
    <ligand>
        <name>ATP</name>
        <dbReference type="ChEBI" id="CHEBI:30616"/>
    </ligand>
</feature>
<evidence type="ECO:0000313" key="12">
    <source>
        <dbReference type="EMBL" id="ACV76558.1"/>
    </source>
</evidence>
<dbReference type="NCBIfam" id="NF005301">
    <property type="entry name" value="PRK06830.1"/>
    <property type="match status" value="1"/>
</dbReference>
<organism evidence="12 13">
    <name type="scientific">Nakamurella multipartita (strain ATCC 700099 / DSM 44233 / CIP 104796 / JCM 9543 / NBRC 105858 / Y-104)</name>
    <name type="common">Microsphaera multipartita</name>
    <dbReference type="NCBI Taxonomy" id="479431"/>
    <lineage>
        <taxon>Bacteria</taxon>
        <taxon>Bacillati</taxon>
        <taxon>Actinomycetota</taxon>
        <taxon>Actinomycetes</taxon>
        <taxon>Nakamurellales</taxon>
        <taxon>Nakamurellaceae</taxon>
        <taxon>Nakamurella</taxon>
    </lineage>
</organism>
<comment type="subunit">
    <text evidence="10">Homodimer.</text>
</comment>
<feature type="binding site" evidence="10">
    <location>
        <begin position="179"/>
        <end position="182"/>
    </location>
    <ligand>
        <name>ATP</name>
        <dbReference type="ChEBI" id="CHEBI:30616"/>
    </ligand>
</feature>
<evidence type="ECO:0000256" key="2">
    <source>
        <dbReference type="ARBA" id="ARBA00022679"/>
    </source>
</evidence>